<evidence type="ECO:0000313" key="2">
    <source>
        <dbReference type="EMBL" id="QGH44841.1"/>
    </source>
</evidence>
<reference evidence="2" key="2">
    <citation type="submission" date="2020-01" db="EMBL/GenBank/DDBJ databases">
        <title>Complete genome sequence of Pseudomonas veronii strain PVy, a versatile degrader capable of using multiple contaminants as sole carbon sources.</title>
        <authorList>
            <person name="Lopez-Echartea E."/>
            <person name="Ridl J."/>
            <person name="Pajer P."/>
            <person name="Strejcek M."/>
            <person name="Suman J."/>
            <person name="Uhlik O."/>
        </authorList>
    </citation>
    <scope>NUCLEOTIDE SEQUENCE</scope>
    <source>
        <strain evidence="2 3">Pvy</strain>
    </source>
</reference>
<accession>A0A5Q2UBI2</accession>
<sequence>MAHPKLPSAILASLQLNQMLIGEAFEHLAVWMERKGEDEISQKLRVCVGDLRFNADIIDRAILEILKSEGEWH</sequence>
<evidence type="ECO:0000313" key="3">
    <source>
        <dbReference type="Proteomes" id="UP000298274"/>
    </source>
</evidence>
<dbReference type="EMBL" id="CP039631">
    <property type="protein sequence ID" value="QGH43270.1"/>
    <property type="molecule type" value="Genomic_DNA"/>
</dbReference>
<dbReference type="Proteomes" id="UP000298274">
    <property type="component" value="Chromosome"/>
</dbReference>
<evidence type="ECO:0000313" key="1">
    <source>
        <dbReference type="EMBL" id="QGH43270.1"/>
    </source>
</evidence>
<dbReference type="RefSeq" id="WP_155677101.1">
    <property type="nucleotide sequence ID" value="NZ_CP039631.3"/>
</dbReference>
<reference evidence="3" key="1">
    <citation type="submission" date="2019-04" db="EMBL/GenBank/DDBJ databases">
        <title>Complete genome sequence of Pseudomonas veronii strain PVy, a versatile degrader capable of using multiple contaminants as sole carbon sources.</title>
        <authorList>
            <person name="Lopez-Echartea E."/>
            <person name="Ridl J."/>
            <person name="Pajer P."/>
            <person name="Strejcek M."/>
            <person name="Suman J."/>
            <person name="Uhlik O."/>
        </authorList>
    </citation>
    <scope>NUCLEOTIDE SEQUENCE [LARGE SCALE GENOMIC DNA]</scope>
    <source>
        <strain evidence="3">Pvy</strain>
    </source>
</reference>
<organism evidence="2 3">
    <name type="scientific">Pseudomonas veronii</name>
    <dbReference type="NCBI Taxonomy" id="76761"/>
    <lineage>
        <taxon>Bacteria</taxon>
        <taxon>Pseudomonadati</taxon>
        <taxon>Pseudomonadota</taxon>
        <taxon>Gammaproteobacteria</taxon>
        <taxon>Pseudomonadales</taxon>
        <taxon>Pseudomonadaceae</taxon>
        <taxon>Pseudomonas</taxon>
    </lineage>
</organism>
<name>A0A5Q2UBI2_PSEVE</name>
<dbReference type="AlphaFoldDB" id="A0A5Q2UBI2"/>
<evidence type="ECO:0008006" key="4">
    <source>
        <dbReference type="Google" id="ProtNLM"/>
    </source>
</evidence>
<protein>
    <recommendedName>
        <fullName evidence="4">DUF3077 domain-containing protein</fullName>
    </recommendedName>
</protein>
<gene>
    <name evidence="1" type="ORF">E4167_34805</name>
    <name evidence="2" type="ORF">E4167_35375</name>
</gene>
<dbReference type="EMBL" id="CP039631">
    <property type="protein sequence ID" value="QGH44841.1"/>
    <property type="molecule type" value="Genomic_DNA"/>
</dbReference>
<proteinExistence type="predicted"/>